<sequence length="627" mass="72905">MQVFREYLPSSVSSYKDETSEEMILWNTQITPILETLLTSYEQCNFDLFNHTADELYHALNINNLFLKKCKRRSDILKLLFGFIECDNSIIKYNVSRLSLAFQVSTANNLKIIVRLIFDLSENSDNDHFFLSNLLFDAIERIEIVNNIDTIVYFCCILKNLTTTDQLLETISEKNGITLLQNIFKMILQYKDHENVKNQISHCLIQITATLRNLAEKTDNCIKFGENDLIDYLAQVLKYFTSIADLMKNVARILSKLTQHTDSCLKLVQCPSCYKSFLKILIKHESKQAIIIRICFILGNMLAKSDEARITFMKEKYALETLTKLLYFYIEMDSLIIKSENIKIETTTEIDDGEENTVKSIENVINKVIRVLSNLAISEENGLKIIRNDKCIMPLFNLLDMSKQHSEELIIHVLMALNNLSYYDDNQSIIVKNAEKLTQLLLNCIHHSDKTDFIIEAFRVLGNLSRMKNVRNVLMHCKADDLAIEYCESDNIELLYAVIGVIINLTVDEDKRSCLKINNGLQSLISIFECSVNQDWQLASLVCKALWNYCDNENKVLWFNNDELVKLFTIFNETLREDLLFATEEEELDKIYYDLYKEEYYPVASRLYRRLAYQANYTEPFEIGLIS</sequence>
<evidence type="ECO:0008006" key="4">
    <source>
        <dbReference type="Google" id="ProtNLM"/>
    </source>
</evidence>
<dbReference type="SUPFAM" id="SSF48371">
    <property type="entry name" value="ARM repeat"/>
    <property type="match status" value="1"/>
</dbReference>
<evidence type="ECO:0000313" key="3">
    <source>
        <dbReference type="Proteomes" id="UP000663829"/>
    </source>
</evidence>
<dbReference type="InterPro" id="IPR038905">
    <property type="entry name" value="ARMC2"/>
</dbReference>
<dbReference type="GO" id="GO:0044782">
    <property type="term" value="P:cilium organization"/>
    <property type="evidence" value="ECO:0007669"/>
    <property type="project" value="TreeGrafter"/>
</dbReference>
<accession>A0A814ZVG5</accession>
<dbReference type="AlphaFoldDB" id="A0A814ZVG5"/>
<comment type="caution">
    <text evidence="1">The sequence shown here is derived from an EMBL/GenBank/DDBJ whole genome shotgun (WGS) entry which is preliminary data.</text>
</comment>
<dbReference type="PANTHER" id="PTHR21356:SF1">
    <property type="entry name" value="ARMADILLO REPEAT-CONTAINING PROTEIN 2"/>
    <property type="match status" value="1"/>
</dbReference>
<dbReference type="EMBL" id="CAJNOQ010010333">
    <property type="protein sequence ID" value="CAF1248907.1"/>
    <property type="molecule type" value="Genomic_DNA"/>
</dbReference>
<dbReference type="EMBL" id="CAJOBC010013707">
    <property type="protein sequence ID" value="CAF4017045.1"/>
    <property type="molecule type" value="Genomic_DNA"/>
</dbReference>
<evidence type="ECO:0000313" key="2">
    <source>
        <dbReference type="EMBL" id="CAF4017045.1"/>
    </source>
</evidence>
<dbReference type="Proteomes" id="UP000681722">
    <property type="component" value="Unassembled WGS sequence"/>
</dbReference>
<dbReference type="Gene3D" id="1.25.10.10">
    <property type="entry name" value="Leucine-rich Repeat Variant"/>
    <property type="match status" value="2"/>
</dbReference>
<keyword evidence="3" id="KW-1185">Reference proteome</keyword>
<evidence type="ECO:0000313" key="1">
    <source>
        <dbReference type="EMBL" id="CAF1248907.1"/>
    </source>
</evidence>
<dbReference type="SMART" id="SM00185">
    <property type="entry name" value="ARM"/>
    <property type="match status" value="5"/>
</dbReference>
<organism evidence="1 3">
    <name type="scientific">Didymodactylos carnosus</name>
    <dbReference type="NCBI Taxonomy" id="1234261"/>
    <lineage>
        <taxon>Eukaryota</taxon>
        <taxon>Metazoa</taxon>
        <taxon>Spiralia</taxon>
        <taxon>Gnathifera</taxon>
        <taxon>Rotifera</taxon>
        <taxon>Eurotatoria</taxon>
        <taxon>Bdelloidea</taxon>
        <taxon>Philodinida</taxon>
        <taxon>Philodinidae</taxon>
        <taxon>Didymodactylos</taxon>
    </lineage>
</organism>
<gene>
    <name evidence="1" type="ORF">GPM918_LOCUS26033</name>
    <name evidence="2" type="ORF">SRO942_LOCUS26116</name>
</gene>
<dbReference type="OrthoDB" id="247006at2759"/>
<dbReference type="InterPro" id="IPR000225">
    <property type="entry name" value="Armadillo"/>
</dbReference>
<proteinExistence type="predicted"/>
<dbReference type="PANTHER" id="PTHR21356">
    <property type="entry name" value="ARMADILLO REPEAT CONTAINING 2"/>
    <property type="match status" value="1"/>
</dbReference>
<dbReference type="InterPro" id="IPR016024">
    <property type="entry name" value="ARM-type_fold"/>
</dbReference>
<reference evidence="1" key="1">
    <citation type="submission" date="2021-02" db="EMBL/GenBank/DDBJ databases">
        <authorList>
            <person name="Nowell W R."/>
        </authorList>
    </citation>
    <scope>NUCLEOTIDE SEQUENCE</scope>
</reference>
<name>A0A814ZVG5_9BILA</name>
<dbReference type="Proteomes" id="UP000663829">
    <property type="component" value="Unassembled WGS sequence"/>
</dbReference>
<dbReference type="InterPro" id="IPR011989">
    <property type="entry name" value="ARM-like"/>
</dbReference>
<protein>
    <recommendedName>
        <fullName evidence="4">Armadillo repeat-containing protein 2</fullName>
    </recommendedName>
</protein>